<dbReference type="RefSeq" id="WP_046368032.1">
    <property type="nucleotide sequence ID" value="NZ_BBWV01000001.1"/>
</dbReference>
<accession>A0A0E9MX52</accession>
<sequence>MKFYIKTITLWFENGAEKREINFLNNKVNVITGEKSKGKSSIISIIDYCLLSSYCSITEEVINESVSWYGLGFSINDKNFLIIRRKGSGGAGSKDIYFSSDGVVPETIEKNIDFNKLKGILEAEFGVNENIVIPYGGKKLKVGQKVSFRYFLLFNTLSEDTIAHTKIYFDFDLYKDREKYREALDRIFYLVIGVDDIGNVLIKEKIDSIEKDLIRNEKRKELASKKESNFNREVIQLAHYAQTLNLIDQKLYTFEEAVVVLETLINGFTSTNLSQNIIRKEQLEGEKRSLVRQIRRIEKFETEYVQYRNHLNESRDSLLPIDYLIDNYSEIIPSLEVNRFLLSLEESLTKVKELLADRKNIPLRISGHLSDLRKQLETVDLELSNYSVNPYEQIGEIQKFIFIGELKAQLAFYRSKWLDDETTSDIYLLEEELEHLKQELKNTDEIRKNLLDMLEESVQKYYGLIHSMGVYEGYKVTFDVKEKVLKLRKPDSPLPTLIGSKSNYMFLHLALFLGIHELLIKLEERYVPQFLILDQPSQPYFDKNNSDIEDVEDDDRKTLKDAFALLNTFVSNILEEYKNGFQIILLEHAAAEYWQDPLLEHFYLVEEFRNGNALIPNRAIVK</sequence>
<dbReference type="EMBL" id="BBWV01000001">
    <property type="protein sequence ID" value="GAO42322.1"/>
    <property type="molecule type" value="Genomic_DNA"/>
</dbReference>
<evidence type="ECO:0000313" key="3">
    <source>
        <dbReference type="Proteomes" id="UP000033121"/>
    </source>
</evidence>
<dbReference type="STRING" id="1220578.FPE01S_01_13360"/>
<reference evidence="2 3" key="1">
    <citation type="submission" date="2015-04" db="EMBL/GenBank/DDBJ databases">
        <title>Whole genome shotgun sequence of Flavihumibacter petaseus NBRC 106054.</title>
        <authorList>
            <person name="Miyazawa S."/>
            <person name="Hosoyama A."/>
            <person name="Hashimoto M."/>
            <person name="Noguchi M."/>
            <person name="Tsuchikane K."/>
            <person name="Ohji S."/>
            <person name="Yamazoe A."/>
            <person name="Ichikawa N."/>
            <person name="Kimura A."/>
            <person name="Fujita N."/>
        </authorList>
    </citation>
    <scope>NUCLEOTIDE SEQUENCE [LARGE SCALE GENOMIC DNA]</scope>
    <source>
        <strain evidence="2 3">NBRC 106054</strain>
    </source>
</reference>
<name>A0A0E9MX52_9BACT</name>
<proteinExistence type="predicted"/>
<gene>
    <name evidence="2" type="ORF">FPE01S_01_13360</name>
</gene>
<dbReference type="Pfam" id="PF12532">
    <property type="entry name" value="DUF3732"/>
    <property type="match status" value="1"/>
</dbReference>
<keyword evidence="1" id="KW-0175">Coiled coil</keyword>
<feature type="coiled-coil region" evidence="1">
    <location>
        <begin position="426"/>
        <end position="453"/>
    </location>
</feature>
<dbReference type="OrthoDB" id="103556at2"/>
<keyword evidence="3" id="KW-1185">Reference proteome</keyword>
<evidence type="ECO:0008006" key="4">
    <source>
        <dbReference type="Google" id="ProtNLM"/>
    </source>
</evidence>
<evidence type="ECO:0000256" key="1">
    <source>
        <dbReference type="SAM" id="Coils"/>
    </source>
</evidence>
<dbReference type="Proteomes" id="UP000033121">
    <property type="component" value="Unassembled WGS sequence"/>
</dbReference>
<protein>
    <recommendedName>
        <fullName evidence="4">DUF3732 domain-containing protein</fullName>
    </recommendedName>
</protein>
<evidence type="ECO:0000313" key="2">
    <source>
        <dbReference type="EMBL" id="GAO42322.1"/>
    </source>
</evidence>
<comment type="caution">
    <text evidence="2">The sequence shown here is derived from an EMBL/GenBank/DDBJ whole genome shotgun (WGS) entry which is preliminary data.</text>
</comment>
<organism evidence="2 3">
    <name type="scientific">Flavihumibacter petaseus NBRC 106054</name>
    <dbReference type="NCBI Taxonomy" id="1220578"/>
    <lineage>
        <taxon>Bacteria</taxon>
        <taxon>Pseudomonadati</taxon>
        <taxon>Bacteroidota</taxon>
        <taxon>Chitinophagia</taxon>
        <taxon>Chitinophagales</taxon>
        <taxon>Chitinophagaceae</taxon>
        <taxon>Flavihumibacter</taxon>
    </lineage>
</organism>
<dbReference type="InterPro" id="IPR022205">
    <property type="entry name" value="DUF3732"/>
</dbReference>
<dbReference type="AlphaFoldDB" id="A0A0E9MX52"/>
<feature type="coiled-coil region" evidence="1">
    <location>
        <begin position="280"/>
        <end position="317"/>
    </location>
</feature>
<dbReference type="InterPro" id="IPR027417">
    <property type="entry name" value="P-loop_NTPase"/>
</dbReference>
<dbReference type="Gene3D" id="3.40.50.300">
    <property type="entry name" value="P-loop containing nucleotide triphosphate hydrolases"/>
    <property type="match status" value="1"/>
</dbReference>